<evidence type="ECO:0000256" key="1">
    <source>
        <dbReference type="ARBA" id="ARBA00004651"/>
    </source>
</evidence>
<keyword evidence="2" id="KW-1003">Cell membrane</keyword>
<dbReference type="InterPro" id="IPR050833">
    <property type="entry name" value="Poly_Biosynth_Transport"/>
</dbReference>
<organism evidence="7">
    <name type="scientific">Haloferax sp. CBA1149</name>
    <dbReference type="NCBI Taxonomy" id="2650753"/>
    <lineage>
        <taxon>Archaea</taxon>
        <taxon>Methanobacteriati</taxon>
        <taxon>Methanobacteriota</taxon>
        <taxon>Stenosarchaea group</taxon>
        <taxon>Halobacteria</taxon>
        <taxon>Halobacteriales</taxon>
        <taxon>Haloferacaceae</taxon>
        <taxon>Haloferax</taxon>
    </lineage>
</organism>
<feature type="transmembrane region" description="Helical" evidence="6">
    <location>
        <begin position="89"/>
        <end position="111"/>
    </location>
</feature>
<evidence type="ECO:0000256" key="6">
    <source>
        <dbReference type="SAM" id="Phobius"/>
    </source>
</evidence>
<dbReference type="EMBL" id="VZUS01000001">
    <property type="protein sequence ID" value="KAB1188442.1"/>
    <property type="molecule type" value="Genomic_DNA"/>
</dbReference>
<keyword evidence="4 6" id="KW-1133">Transmembrane helix</keyword>
<feature type="transmembrane region" description="Helical" evidence="6">
    <location>
        <begin position="228"/>
        <end position="249"/>
    </location>
</feature>
<evidence type="ECO:0000256" key="2">
    <source>
        <dbReference type="ARBA" id="ARBA00022475"/>
    </source>
</evidence>
<gene>
    <name evidence="7" type="ORF">Hfx1149_10525</name>
</gene>
<evidence type="ECO:0000256" key="3">
    <source>
        <dbReference type="ARBA" id="ARBA00022692"/>
    </source>
</evidence>
<evidence type="ECO:0000313" key="7">
    <source>
        <dbReference type="EMBL" id="KAB1188442.1"/>
    </source>
</evidence>
<proteinExistence type="predicted"/>
<reference evidence="7" key="1">
    <citation type="submission" date="2019-09" db="EMBL/GenBank/DDBJ databases">
        <title>Genomic analysis of Haloferax sp. CBA1149.</title>
        <authorList>
            <person name="Roh S.W."/>
        </authorList>
    </citation>
    <scope>NUCLEOTIDE SEQUENCE</scope>
    <source>
        <strain evidence="7">CBA1149</strain>
    </source>
</reference>
<comment type="caution">
    <text evidence="7">The sequence shown here is derived from an EMBL/GenBank/DDBJ whole genome shotgun (WGS) entry which is preliminary data.</text>
</comment>
<evidence type="ECO:0000256" key="5">
    <source>
        <dbReference type="ARBA" id="ARBA00023136"/>
    </source>
</evidence>
<feature type="transmembrane region" description="Helical" evidence="6">
    <location>
        <begin position="187"/>
        <end position="207"/>
    </location>
</feature>
<feature type="transmembrane region" description="Helical" evidence="6">
    <location>
        <begin position="162"/>
        <end position="181"/>
    </location>
</feature>
<dbReference type="AlphaFoldDB" id="A0A643K0Z9"/>
<keyword evidence="5 6" id="KW-0472">Membrane</keyword>
<feature type="transmembrane region" description="Helical" evidence="6">
    <location>
        <begin position="363"/>
        <end position="382"/>
    </location>
</feature>
<feature type="transmembrane region" description="Helical" evidence="6">
    <location>
        <begin position="20"/>
        <end position="45"/>
    </location>
</feature>
<keyword evidence="3 6" id="KW-0812">Transmembrane</keyword>
<sequence>MVSVSDETTPSDTNLARETSLGALAKTATLLLAFGGTIIFGRILGPTGYGGFYLMLSLAQIAQQGSNGWAIAGTKRFSEDISKEQRREVVGAGLLGALVVVCIGALVATAFSSRLDSYIGIDGALGPFLALLVGISFYTTLEHLTAGRGLVSVTNWGETFQTLFAFPLQLALVLLGFGVVGMGYGYALGYLLVIPLFLYYIDILPALPSRAVVRRIWDFARYSIPSSFLGRIYTRMDVLLIGLLVGQAAAGYYEAAYRISIPASFIAAVAAPAVMARTSEKSSKGDSVSEDLHNTLSYSAIVAIPIFFGALVLSRNLVVTLYGPAYADAALLLIGLTFYRVIRTQTRILLEFIQGINRPDFVLKLESVAVVVNIVLGVLLTLEFGPIGVVIATILAESIRYVGFIVVVRNWVVLRDLLPTQLAQQSLAGAVMALAVGLLVDTFPIHSWWELTIVVGVGGLLYGCVLLAISVQHRQLVREVLSNFDVING</sequence>
<dbReference type="PANTHER" id="PTHR30250">
    <property type="entry name" value="PST FAMILY PREDICTED COLANIC ACID TRANSPORTER"/>
    <property type="match status" value="1"/>
</dbReference>
<feature type="transmembrane region" description="Helical" evidence="6">
    <location>
        <begin position="451"/>
        <end position="471"/>
    </location>
</feature>
<name>A0A643K0Z9_9EURY</name>
<accession>A0A643K0Z9</accession>
<dbReference type="PANTHER" id="PTHR30250:SF28">
    <property type="entry name" value="POLYSACCHARIDE BIOSYNTHESIS PROTEIN"/>
    <property type="match status" value="1"/>
</dbReference>
<feature type="transmembrane region" description="Helical" evidence="6">
    <location>
        <begin position="117"/>
        <end position="141"/>
    </location>
</feature>
<evidence type="ECO:0000256" key="4">
    <source>
        <dbReference type="ARBA" id="ARBA00022989"/>
    </source>
</evidence>
<comment type="subcellular location">
    <subcellularLocation>
        <location evidence="1">Cell membrane</location>
        <topology evidence="1">Multi-pass membrane protein</topology>
    </subcellularLocation>
</comment>
<feature type="transmembrane region" description="Helical" evidence="6">
    <location>
        <begin position="426"/>
        <end position="445"/>
    </location>
</feature>
<protein>
    <submittedName>
        <fullName evidence="7">Polysaccharide biosynthesis protein</fullName>
    </submittedName>
</protein>
<dbReference type="Pfam" id="PF13440">
    <property type="entry name" value="Polysacc_synt_3"/>
    <property type="match status" value="1"/>
</dbReference>
<feature type="transmembrane region" description="Helical" evidence="6">
    <location>
        <begin position="296"/>
        <end position="313"/>
    </location>
</feature>
<feature type="transmembrane region" description="Helical" evidence="6">
    <location>
        <begin position="388"/>
        <end position="414"/>
    </location>
</feature>
<feature type="transmembrane region" description="Helical" evidence="6">
    <location>
        <begin position="325"/>
        <end position="342"/>
    </location>
</feature>
<feature type="transmembrane region" description="Helical" evidence="6">
    <location>
        <begin position="255"/>
        <end position="275"/>
    </location>
</feature>
<dbReference type="GO" id="GO:0005886">
    <property type="term" value="C:plasma membrane"/>
    <property type="evidence" value="ECO:0007669"/>
    <property type="project" value="UniProtKB-SubCell"/>
</dbReference>